<accession>A0A2G5TX49</accession>
<evidence type="ECO:0000256" key="4">
    <source>
        <dbReference type="ARBA" id="ARBA00022691"/>
    </source>
</evidence>
<proteinExistence type="inferred from homology"/>
<keyword evidence="5" id="KW-0472">Membrane</keyword>
<keyword evidence="3 5" id="KW-0831">Ubiquinone biosynthesis</keyword>
<dbReference type="OrthoDB" id="3265906at2759"/>
<feature type="binding site" evidence="5">
    <location>
        <position position="151"/>
    </location>
    <ligand>
        <name>S-adenosyl-L-methionine</name>
        <dbReference type="ChEBI" id="CHEBI:59789"/>
    </ligand>
</feature>
<dbReference type="GO" id="GO:0032259">
    <property type="term" value="P:methylation"/>
    <property type="evidence" value="ECO:0007669"/>
    <property type="project" value="UniProtKB-KW"/>
</dbReference>
<dbReference type="GO" id="GO:0120537">
    <property type="term" value="F:3-demethylubiquinone 3-O-methyltransferase activity"/>
    <property type="evidence" value="ECO:0007669"/>
    <property type="project" value="RHEA"/>
</dbReference>
<dbReference type="EC" id="2.1.1.64" evidence="5"/>
<keyword evidence="2 5" id="KW-0808">Transferase</keyword>
<dbReference type="HAMAP" id="MF_00472">
    <property type="entry name" value="UbiG"/>
    <property type="match status" value="1"/>
</dbReference>
<comment type="function">
    <text evidence="5">O-methyltransferase required for two non-consecutive steps during ubiquinone biosynthesis. Catalyzes the 2 O-methylation of 3,4-dihydroxy-5-(all-trans-polyprenyl)benzoic acid into 4-hydroxy-3-methoxy-5-(all-trans-polyprenyl)benzoic acid. Also catalyzes the last step of ubiquinone biosynthesis by mediating methylation of 3-demethylubiquinone into ubiquinone. Also able to mediate the methylation of 3-demethylubiquinol into ubiquinol.</text>
</comment>
<reference evidence="7" key="1">
    <citation type="submission" date="2017-10" db="EMBL/GenBank/DDBJ databases">
        <title>Rapid genome shrinkage in a self-fertile nematode reveals novel sperm competition proteins.</title>
        <authorList>
            <person name="Yin D."/>
            <person name="Schwarz E.M."/>
            <person name="Thomas C.G."/>
            <person name="Felde R.L."/>
            <person name="Korf I.F."/>
            <person name="Cutter A.D."/>
            <person name="Schartner C.M."/>
            <person name="Ralston E.J."/>
            <person name="Meyer B.J."/>
            <person name="Haag E.S."/>
        </authorList>
    </citation>
    <scope>NUCLEOTIDE SEQUENCE [LARGE SCALE GENOMIC DNA]</scope>
    <source>
        <strain evidence="7">JU1422</strain>
    </source>
</reference>
<comment type="catalytic activity">
    <reaction evidence="5">
        <text>a 3-demethylubiquinol + S-adenosyl-L-methionine = a ubiquinol + S-adenosyl-L-homocysteine + H(+)</text>
        <dbReference type="Rhea" id="RHEA:44380"/>
        <dbReference type="Rhea" id="RHEA-COMP:9566"/>
        <dbReference type="Rhea" id="RHEA-COMP:10914"/>
        <dbReference type="ChEBI" id="CHEBI:15378"/>
        <dbReference type="ChEBI" id="CHEBI:17976"/>
        <dbReference type="ChEBI" id="CHEBI:57856"/>
        <dbReference type="ChEBI" id="CHEBI:59789"/>
        <dbReference type="ChEBI" id="CHEBI:84422"/>
        <dbReference type="EC" id="2.1.1.64"/>
    </reaction>
</comment>
<feature type="binding site" evidence="5">
    <location>
        <position position="156"/>
    </location>
    <ligand>
        <name>Mg(2+)</name>
        <dbReference type="ChEBI" id="CHEBI:18420"/>
    </ligand>
</feature>
<comment type="pathway">
    <text evidence="5">Cofactor biosynthesis; ubiquinone biosynthesis.</text>
</comment>
<keyword evidence="1 5" id="KW-0489">Methyltransferase</keyword>
<comment type="catalytic activity">
    <reaction evidence="5">
        <text>a 3,4-dihydroxy-5-(all-trans-polyprenyl)benzoate + S-adenosyl-L-methionine = a 4-hydroxy-3-methoxy-5-(all-trans-polyprenyl)benzoate + S-adenosyl-L-homocysteine + H(+)</text>
        <dbReference type="Rhea" id="RHEA:44452"/>
        <dbReference type="Rhea" id="RHEA-COMP:10930"/>
        <dbReference type="Rhea" id="RHEA-COMP:10931"/>
        <dbReference type="ChEBI" id="CHEBI:15378"/>
        <dbReference type="ChEBI" id="CHEBI:57856"/>
        <dbReference type="ChEBI" id="CHEBI:59789"/>
        <dbReference type="ChEBI" id="CHEBI:64694"/>
        <dbReference type="ChEBI" id="CHEBI:84443"/>
        <dbReference type="EC" id="2.1.1.114"/>
    </reaction>
</comment>
<dbReference type="PANTHER" id="PTHR43464">
    <property type="entry name" value="METHYLTRANSFERASE"/>
    <property type="match status" value="1"/>
</dbReference>
<dbReference type="InterPro" id="IPR029063">
    <property type="entry name" value="SAM-dependent_MTases_sf"/>
</dbReference>
<evidence type="ECO:0000256" key="2">
    <source>
        <dbReference type="ARBA" id="ARBA00022679"/>
    </source>
</evidence>
<comment type="cofactor">
    <cofactor evidence="5">
        <name>Mg(2+)</name>
        <dbReference type="ChEBI" id="CHEBI:18420"/>
    </cofactor>
</comment>
<evidence type="ECO:0000256" key="3">
    <source>
        <dbReference type="ARBA" id="ARBA00022688"/>
    </source>
</evidence>
<keyword evidence="5" id="KW-0460">Magnesium</keyword>
<organism evidence="6 7">
    <name type="scientific">Caenorhabditis nigoni</name>
    <dbReference type="NCBI Taxonomy" id="1611254"/>
    <lineage>
        <taxon>Eukaryota</taxon>
        <taxon>Metazoa</taxon>
        <taxon>Ecdysozoa</taxon>
        <taxon>Nematoda</taxon>
        <taxon>Chromadorea</taxon>
        <taxon>Rhabditida</taxon>
        <taxon>Rhabditina</taxon>
        <taxon>Rhabditomorpha</taxon>
        <taxon>Rhabditoidea</taxon>
        <taxon>Rhabditidae</taxon>
        <taxon>Peloderinae</taxon>
        <taxon>Caenorhabditis</taxon>
    </lineage>
</organism>
<dbReference type="GO" id="GO:0031314">
    <property type="term" value="C:extrinsic component of mitochondrial inner membrane"/>
    <property type="evidence" value="ECO:0007669"/>
    <property type="project" value="UniProtKB-UniRule"/>
</dbReference>
<feature type="binding site" evidence="5">
    <location>
        <position position="152"/>
    </location>
    <ligand>
        <name>Mg(2+)</name>
        <dbReference type="ChEBI" id="CHEBI:18420"/>
    </ligand>
</feature>
<protein>
    <recommendedName>
        <fullName evidence="5">Ubiquinone biosynthesis O-methyltransferase, mitochondrial</fullName>
    </recommendedName>
    <alternativeName>
        <fullName evidence="5">3-demethylubiquinol 3-O-methyltransferase</fullName>
        <ecNumber evidence="5">2.1.1.64</ecNumber>
    </alternativeName>
    <alternativeName>
        <fullName evidence="5">3-demethylubiquinone 3-O-methyltransferase</fullName>
        <ecNumber evidence="5">2.1.1.-</ecNumber>
    </alternativeName>
    <alternativeName>
        <fullName evidence="5">Polyprenyldihydroxybenzoate methyltransferase</fullName>
        <ecNumber evidence="5">2.1.1.114</ecNumber>
    </alternativeName>
</protein>
<dbReference type="AlphaFoldDB" id="A0A2G5TX49"/>
<name>A0A2G5TX49_9PELO</name>
<dbReference type="NCBIfam" id="TIGR01983">
    <property type="entry name" value="UbiG"/>
    <property type="match status" value="1"/>
</dbReference>
<dbReference type="GO" id="GO:0061542">
    <property type="term" value="F:3-demethylubiquinol 3-O-methyltransferase activity"/>
    <property type="evidence" value="ECO:0007669"/>
    <property type="project" value="UniProtKB-UniRule"/>
</dbReference>
<sequence length="262" mass="28734">MLPLRTLQKLSSRFHSTIATSSIDAREVAKFGDLSGEWADELGSFHALHSLNRIRVPWIVDNVKQGEKTSKRLVDVGSGGGLLSIPLARSGFDVTGIDATKQAVDAARLSLQSAPLQRSRIAERLRFEHTSVENFCQKPENKSAYDGVVASEIIEHVADLPGFIGSLAELARPGAPIFITTINRTWASKVAAIWLAENILKIVPSGVHDWEKFITPVELTAHLENAGCRVAAIHGLMFHPIGNHWTWIESTQCNYALLAVKK</sequence>
<gene>
    <name evidence="6" type="primary">Cni-coq-3</name>
    <name evidence="6" type="synonym">Cnig_chr_IV.g12406</name>
    <name evidence="5" type="synonym">coq-3</name>
    <name evidence="6" type="ORF">B9Z55_012406</name>
</gene>
<comment type="subcellular location">
    <subcellularLocation>
        <location evidence="5">Mitochondrion inner membrane</location>
        <topology evidence="5">Peripheral membrane protein</topology>
        <orientation evidence="5">Matrix side</orientation>
    </subcellularLocation>
</comment>
<keyword evidence="5" id="KW-0496">Mitochondrion</keyword>
<dbReference type="SUPFAM" id="SSF53335">
    <property type="entry name" value="S-adenosyl-L-methionine-dependent methyltransferases"/>
    <property type="match status" value="1"/>
</dbReference>
<comment type="subunit">
    <text evidence="5">Component of a multi-subunit COQ enzyme complex.</text>
</comment>
<dbReference type="GO" id="GO:0010420">
    <property type="term" value="F:polyprenyldihydroxybenzoate methyltransferase activity"/>
    <property type="evidence" value="ECO:0007669"/>
    <property type="project" value="UniProtKB-UniRule"/>
</dbReference>
<feature type="binding site" evidence="5">
    <location>
        <position position="98"/>
    </location>
    <ligand>
        <name>S-adenosyl-L-methionine</name>
        <dbReference type="ChEBI" id="CHEBI:59789"/>
    </ligand>
</feature>
<evidence type="ECO:0000313" key="7">
    <source>
        <dbReference type="Proteomes" id="UP000230233"/>
    </source>
</evidence>
<evidence type="ECO:0000256" key="5">
    <source>
        <dbReference type="HAMAP-Rule" id="MF_03190"/>
    </source>
</evidence>
<comment type="caution">
    <text evidence="6">The sequence shown here is derived from an EMBL/GenBank/DDBJ whole genome shotgun (WGS) entry which is preliminary data.</text>
</comment>
<dbReference type="EMBL" id="PDUG01000004">
    <property type="protein sequence ID" value="PIC31852.1"/>
    <property type="molecule type" value="Genomic_DNA"/>
</dbReference>
<dbReference type="EC" id="2.1.1.-" evidence="5"/>
<feature type="binding site" evidence="5">
    <location>
        <position position="77"/>
    </location>
    <ligand>
        <name>S-adenosyl-L-methionine</name>
        <dbReference type="ChEBI" id="CHEBI:59789"/>
    </ligand>
</feature>
<dbReference type="EC" id="2.1.1.114" evidence="5"/>
<dbReference type="Gene3D" id="3.40.50.150">
    <property type="entry name" value="Vaccinia Virus protein VP39"/>
    <property type="match status" value="1"/>
</dbReference>
<dbReference type="UniPathway" id="UPA00232"/>
<comment type="similarity">
    <text evidence="5">Belongs to the class I-like SAM-binding methyltransferase superfamily. UbiG/COQ3 family.</text>
</comment>
<dbReference type="GO" id="GO:0046872">
    <property type="term" value="F:metal ion binding"/>
    <property type="evidence" value="ECO:0007669"/>
    <property type="project" value="UniProtKB-KW"/>
</dbReference>
<dbReference type="Proteomes" id="UP000230233">
    <property type="component" value="Chromosome IV"/>
</dbReference>
<dbReference type="STRING" id="1611254.A0A2G5TX49"/>
<dbReference type="InterPro" id="IPR010233">
    <property type="entry name" value="UbiG_MeTrfase"/>
</dbReference>
<keyword evidence="5" id="KW-0999">Mitochondrion inner membrane</keyword>
<keyword evidence="4 5" id="KW-0949">S-adenosyl-L-methionine</keyword>
<keyword evidence="7" id="KW-1185">Reference proteome</keyword>
<comment type="catalytic activity">
    <reaction evidence="5">
        <text>a 3-demethylubiquinone + S-adenosyl-L-methionine = a ubiquinone + S-adenosyl-L-homocysteine</text>
        <dbReference type="Rhea" id="RHEA:81215"/>
        <dbReference type="Rhea" id="RHEA-COMP:9565"/>
        <dbReference type="Rhea" id="RHEA-COMP:19654"/>
        <dbReference type="ChEBI" id="CHEBI:16389"/>
        <dbReference type="ChEBI" id="CHEBI:57856"/>
        <dbReference type="ChEBI" id="CHEBI:59789"/>
        <dbReference type="ChEBI" id="CHEBI:231825"/>
    </reaction>
</comment>
<evidence type="ECO:0000313" key="6">
    <source>
        <dbReference type="EMBL" id="PIC31852.1"/>
    </source>
</evidence>
<dbReference type="CDD" id="cd02440">
    <property type="entry name" value="AdoMet_MTases"/>
    <property type="match status" value="1"/>
</dbReference>
<dbReference type="PANTHER" id="PTHR43464:SF19">
    <property type="entry name" value="UBIQUINONE BIOSYNTHESIS O-METHYLTRANSFERASE, MITOCHONDRIAL"/>
    <property type="match status" value="1"/>
</dbReference>
<evidence type="ECO:0000256" key="1">
    <source>
        <dbReference type="ARBA" id="ARBA00022603"/>
    </source>
</evidence>
<feature type="binding site" evidence="5">
    <location>
        <position position="155"/>
    </location>
    <ligand>
        <name>Mg(2+)</name>
        <dbReference type="ChEBI" id="CHEBI:18420"/>
    </ligand>
</feature>
<keyword evidence="5" id="KW-0479">Metal-binding</keyword>
<dbReference type="Pfam" id="PF13489">
    <property type="entry name" value="Methyltransf_23"/>
    <property type="match status" value="1"/>
</dbReference>
<feature type="binding site" evidence="5">
    <location>
        <position position="55"/>
    </location>
    <ligand>
        <name>S-adenosyl-L-methionine</name>
        <dbReference type="ChEBI" id="CHEBI:59789"/>
    </ligand>
</feature>